<evidence type="ECO:0000256" key="4">
    <source>
        <dbReference type="ARBA" id="ARBA00022813"/>
    </source>
</evidence>
<name>A0A956M1W6_UNCEI</name>
<dbReference type="GO" id="GO:0006592">
    <property type="term" value="P:ornithine biosynthetic process"/>
    <property type="evidence" value="ECO:0007669"/>
    <property type="project" value="TreeGrafter"/>
</dbReference>
<dbReference type="EC" id="2.3.1.1" evidence="6"/>
<accession>A0A956M1W6</accession>
<dbReference type="Gene3D" id="3.60.70.12">
    <property type="entry name" value="L-amino peptidase D-ALA esterase/amidase"/>
    <property type="match status" value="1"/>
</dbReference>
<dbReference type="Pfam" id="PF01960">
    <property type="entry name" value="ArgJ"/>
    <property type="match status" value="1"/>
</dbReference>
<evidence type="ECO:0000256" key="2">
    <source>
        <dbReference type="ARBA" id="ARBA00011475"/>
    </source>
</evidence>
<feature type="non-terminal residue" evidence="6">
    <location>
        <position position="1"/>
    </location>
</feature>
<dbReference type="InterPro" id="IPR002813">
    <property type="entry name" value="Arg_biosynth_ArgJ"/>
</dbReference>
<dbReference type="GO" id="GO:0004042">
    <property type="term" value="F:L-glutamate N-acetyltransferase activity"/>
    <property type="evidence" value="ECO:0007669"/>
    <property type="project" value="TreeGrafter"/>
</dbReference>
<evidence type="ECO:0000256" key="3">
    <source>
        <dbReference type="ARBA" id="ARBA00022679"/>
    </source>
</evidence>
<dbReference type="Gene3D" id="3.10.20.340">
    <property type="entry name" value="ArgJ beta chain, C-terminal domain"/>
    <property type="match status" value="1"/>
</dbReference>
<proteinExistence type="inferred from homology"/>
<dbReference type="GO" id="GO:0006526">
    <property type="term" value="P:L-arginine biosynthetic process"/>
    <property type="evidence" value="ECO:0007669"/>
    <property type="project" value="InterPro"/>
</dbReference>
<dbReference type="InterPro" id="IPR042195">
    <property type="entry name" value="ArgJ_beta_C"/>
</dbReference>
<evidence type="ECO:0000313" key="7">
    <source>
        <dbReference type="Proteomes" id="UP000697710"/>
    </source>
</evidence>
<evidence type="ECO:0000256" key="1">
    <source>
        <dbReference type="ARBA" id="ARBA00006774"/>
    </source>
</evidence>
<dbReference type="NCBIfam" id="NF003802">
    <property type="entry name" value="PRK05388.1"/>
    <property type="match status" value="1"/>
</dbReference>
<sequence>AIEPIAGGVLAVPGMRGGATCCGLYDEDREDLALFVADRVCAVAGVFTRNAVPAAPVVLTRQAIVDDPRARSIVINAGNANALTGEQGWEAAAAMRVRTEERCGGPALVLSTGVIGVPLPVDRVLGGIDAAAAVLSADDEAPVARAILTTDTRTKTAAVRVSPPGRCPIHIGGVAKGSGMIHPNMATMLAVVAIDAKIDPAVLRSMLTEATDRSFHRISVDGDTSTNDAVLVLARPTPGASIEPGSAAHAAVREGLTGVCANLAEQIVADGEGVSKVLQVEIAGAETEDAARRVAQAVACSLLVKTAVAGRDPNWGRIIAVAGNAGVPIDPSRIRLTLGGVDVFRDGAPVPIGPEEERRIFGNEILVARLDLGQGTCSAKMLTTDLTYEYVRINAEYTT</sequence>
<dbReference type="Proteomes" id="UP000697710">
    <property type="component" value="Unassembled WGS sequence"/>
</dbReference>
<evidence type="ECO:0000313" key="6">
    <source>
        <dbReference type="EMBL" id="MCA9729579.1"/>
    </source>
</evidence>
<comment type="similarity">
    <text evidence="1">Belongs to the ArgJ family.</text>
</comment>
<keyword evidence="3 6" id="KW-0808">Transferase</keyword>
<reference evidence="6" key="2">
    <citation type="journal article" date="2021" name="Microbiome">
        <title>Successional dynamics and alternative stable states in a saline activated sludge microbial community over 9 years.</title>
        <authorList>
            <person name="Wang Y."/>
            <person name="Ye J."/>
            <person name="Ju F."/>
            <person name="Liu L."/>
            <person name="Boyd J.A."/>
            <person name="Deng Y."/>
            <person name="Parks D.H."/>
            <person name="Jiang X."/>
            <person name="Yin X."/>
            <person name="Woodcroft B.J."/>
            <person name="Tyson G.W."/>
            <person name="Hugenholtz P."/>
            <person name="Polz M.F."/>
            <person name="Zhang T."/>
        </authorList>
    </citation>
    <scope>NUCLEOTIDE SEQUENCE</scope>
    <source>
        <strain evidence="6">HKST-UBA01</strain>
    </source>
</reference>
<dbReference type="PANTHER" id="PTHR23100">
    <property type="entry name" value="ARGININE BIOSYNTHESIS BIFUNCTIONAL PROTEIN ARGJ"/>
    <property type="match status" value="1"/>
</dbReference>
<dbReference type="EMBL" id="JAGQHR010000754">
    <property type="protein sequence ID" value="MCA9729579.1"/>
    <property type="molecule type" value="Genomic_DNA"/>
</dbReference>
<dbReference type="AlphaFoldDB" id="A0A956M1W6"/>
<keyword evidence="4" id="KW-0068">Autocatalytic cleavage</keyword>
<comment type="subunit">
    <text evidence="2">Heterotetramer of two alpha and two beta chains.</text>
</comment>
<dbReference type="NCBIfam" id="TIGR00120">
    <property type="entry name" value="ArgJ"/>
    <property type="match status" value="1"/>
</dbReference>
<dbReference type="GO" id="GO:0004358">
    <property type="term" value="F:L-glutamate N-acetyltransferase activity, acting on acetyl-L-ornithine as donor"/>
    <property type="evidence" value="ECO:0007669"/>
    <property type="project" value="UniProtKB-EC"/>
</dbReference>
<dbReference type="HAMAP" id="MF_01106">
    <property type="entry name" value="ArgJ"/>
    <property type="match status" value="1"/>
</dbReference>
<comment type="caution">
    <text evidence="6">The sequence shown here is derived from an EMBL/GenBank/DDBJ whole genome shotgun (WGS) entry which is preliminary data.</text>
</comment>
<evidence type="ECO:0000256" key="5">
    <source>
        <dbReference type="ARBA" id="ARBA00023315"/>
    </source>
</evidence>
<gene>
    <name evidence="6" type="primary">argJ</name>
    <name evidence="6" type="ORF">KC729_17965</name>
</gene>
<keyword evidence="5 6" id="KW-0012">Acyltransferase</keyword>
<dbReference type="CDD" id="cd02152">
    <property type="entry name" value="OAT"/>
    <property type="match status" value="1"/>
</dbReference>
<reference evidence="6" key="1">
    <citation type="submission" date="2020-04" db="EMBL/GenBank/DDBJ databases">
        <authorList>
            <person name="Zhang T."/>
        </authorList>
    </citation>
    <scope>NUCLEOTIDE SEQUENCE</scope>
    <source>
        <strain evidence="6">HKST-UBA01</strain>
    </source>
</reference>
<dbReference type="InterPro" id="IPR016117">
    <property type="entry name" value="ArgJ-like_dom_sf"/>
</dbReference>
<dbReference type="PANTHER" id="PTHR23100:SF0">
    <property type="entry name" value="ARGININE BIOSYNTHESIS BIFUNCTIONAL PROTEIN ARGJ, MITOCHONDRIAL"/>
    <property type="match status" value="1"/>
</dbReference>
<dbReference type="EC" id="2.3.1.35" evidence="6"/>
<protein>
    <submittedName>
        <fullName evidence="6">Bifunctional glutamate N-acetyltransferase/amino-acid acetyltransferase ArgJ</fullName>
        <ecNumber evidence="6">2.3.1.1</ecNumber>
        <ecNumber evidence="6">2.3.1.35</ecNumber>
    </submittedName>
</protein>
<dbReference type="SUPFAM" id="SSF56266">
    <property type="entry name" value="DmpA/ArgJ-like"/>
    <property type="match status" value="1"/>
</dbReference>
<organism evidence="6 7">
    <name type="scientific">Eiseniibacteriota bacterium</name>
    <dbReference type="NCBI Taxonomy" id="2212470"/>
    <lineage>
        <taxon>Bacteria</taxon>
        <taxon>Candidatus Eiseniibacteriota</taxon>
    </lineage>
</organism>